<protein>
    <submittedName>
        <fullName evidence="1">Uncharacterized protein</fullName>
    </submittedName>
</protein>
<dbReference type="GO" id="GO:0006508">
    <property type="term" value="P:proteolysis"/>
    <property type="evidence" value="ECO:0007669"/>
    <property type="project" value="InterPro"/>
</dbReference>
<gene>
    <name evidence="1" type="ORF">S03H2_71850</name>
</gene>
<dbReference type="PROSITE" id="PS52034">
    <property type="entry name" value="PEPTIDASE_M32"/>
    <property type="match status" value="1"/>
</dbReference>
<dbReference type="Gene3D" id="1.10.1370.30">
    <property type="match status" value="1"/>
</dbReference>
<feature type="non-terminal residue" evidence="1">
    <location>
        <position position="1"/>
    </location>
</feature>
<dbReference type="GO" id="GO:0004181">
    <property type="term" value="F:metallocarboxypeptidase activity"/>
    <property type="evidence" value="ECO:0007669"/>
    <property type="project" value="InterPro"/>
</dbReference>
<reference evidence="1" key="1">
    <citation type="journal article" date="2014" name="Front. Microbiol.">
        <title>High frequency of phylogenetically diverse reductive dehalogenase-homologous genes in deep subseafloor sedimentary metagenomes.</title>
        <authorList>
            <person name="Kawai M."/>
            <person name="Futagami T."/>
            <person name="Toyoda A."/>
            <person name="Takaki Y."/>
            <person name="Nishi S."/>
            <person name="Hori S."/>
            <person name="Arai W."/>
            <person name="Tsubouchi T."/>
            <person name="Morono Y."/>
            <person name="Uchiyama I."/>
            <person name="Ito T."/>
            <person name="Fujiyama A."/>
            <person name="Inagaki F."/>
            <person name="Takami H."/>
        </authorList>
    </citation>
    <scope>NUCLEOTIDE SEQUENCE</scope>
    <source>
        <strain evidence="1">Expedition CK06-06</strain>
    </source>
</reference>
<organism evidence="1">
    <name type="scientific">marine sediment metagenome</name>
    <dbReference type="NCBI Taxonomy" id="412755"/>
    <lineage>
        <taxon>unclassified sequences</taxon>
        <taxon>metagenomes</taxon>
        <taxon>ecological metagenomes</taxon>
    </lineage>
</organism>
<dbReference type="PANTHER" id="PTHR34217:SF1">
    <property type="entry name" value="CARBOXYPEPTIDASE 1"/>
    <property type="match status" value="1"/>
</dbReference>
<dbReference type="InterPro" id="IPR001333">
    <property type="entry name" value="Peptidase_M32_Taq"/>
</dbReference>
<dbReference type="PANTHER" id="PTHR34217">
    <property type="entry name" value="METAL-DEPENDENT CARBOXYPEPTIDASE"/>
    <property type="match status" value="1"/>
</dbReference>
<sequence length="54" mass="6596">GEFSTLLSYLRENIHQYGKIYEPRDLLKKVTGEDLNSKYFIEYLEKKFYPIYKI</sequence>
<evidence type="ECO:0000313" key="1">
    <source>
        <dbReference type="EMBL" id="GAH94937.1"/>
    </source>
</evidence>
<proteinExistence type="predicted"/>
<dbReference type="Pfam" id="PF02074">
    <property type="entry name" value="Peptidase_M32"/>
    <property type="match status" value="1"/>
</dbReference>
<accession>X1JLJ0</accession>
<dbReference type="SUPFAM" id="SSF55486">
    <property type="entry name" value="Metalloproteases ('zincins'), catalytic domain"/>
    <property type="match status" value="1"/>
</dbReference>
<dbReference type="EMBL" id="BARU01048279">
    <property type="protein sequence ID" value="GAH94937.1"/>
    <property type="molecule type" value="Genomic_DNA"/>
</dbReference>
<comment type="caution">
    <text evidence="1">The sequence shown here is derived from an EMBL/GenBank/DDBJ whole genome shotgun (WGS) entry which is preliminary data.</text>
</comment>
<dbReference type="AlphaFoldDB" id="X1JLJ0"/>
<name>X1JLJ0_9ZZZZ</name>